<dbReference type="Pfam" id="PF00111">
    <property type="entry name" value="Fer2"/>
    <property type="match status" value="1"/>
</dbReference>
<dbReference type="PRINTS" id="PR00355">
    <property type="entry name" value="ADRENODOXIN"/>
</dbReference>
<protein>
    <submittedName>
        <fullName evidence="8">2Fe-2S ferredoxin</fullName>
    </submittedName>
</protein>
<feature type="domain" description="2Fe-2S ferredoxin-type" evidence="7">
    <location>
        <begin position="2"/>
        <end position="106"/>
    </location>
</feature>
<gene>
    <name evidence="8" type="ORF">EDC64_11569</name>
</gene>
<keyword evidence="3" id="KW-0479">Metal-binding</keyword>
<dbReference type="InterPro" id="IPR036010">
    <property type="entry name" value="2Fe-2S_ferredoxin-like_sf"/>
</dbReference>
<reference evidence="8 9" key="1">
    <citation type="submission" date="2019-03" db="EMBL/GenBank/DDBJ databases">
        <title>Genomic Encyclopedia of Type Strains, Phase IV (KMG-IV): sequencing the most valuable type-strain genomes for metagenomic binning, comparative biology and taxonomic classification.</title>
        <authorList>
            <person name="Goeker M."/>
        </authorList>
    </citation>
    <scope>NUCLEOTIDE SEQUENCE [LARGE SCALE GENOMIC DNA]</scope>
    <source>
        <strain evidence="8 9">DSM 9035</strain>
    </source>
</reference>
<dbReference type="RefSeq" id="WP_132034573.1">
    <property type="nucleotide sequence ID" value="NZ_SMAI01000015.1"/>
</dbReference>
<dbReference type="InterPro" id="IPR001041">
    <property type="entry name" value="2Fe-2S_ferredoxin-type"/>
</dbReference>
<keyword evidence="2" id="KW-0001">2Fe-2S</keyword>
<keyword evidence="4" id="KW-0408">Iron</keyword>
<evidence type="ECO:0000256" key="1">
    <source>
        <dbReference type="ARBA" id="ARBA00010914"/>
    </source>
</evidence>
<keyword evidence="9" id="KW-1185">Reference proteome</keyword>
<evidence type="ECO:0000256" key="3">
    <source>
        <dbReference type="ARBA" id="ARBA00022723"/>
    </source>
</evidence>
<dbReference type="PANTHER" id="PTHR23426:SF65">
    <property type="entry name" value="FERREDOXIN-2, MITOCHONDRIAL"/>
    <property type="match status" value="1"/>
</dbReference>
<dbReference type="GO" id="GO:0051537">
    <property type="term" value="F:2 iron, 2 sulfur cluster binding"/>
    <property type="evidence" value="ECO:0007669"/>
    <property type="project" value="UniProtKB-KW"/>
</dbReference>
<evidence type="ECO:0000256" key="5">
    <source>
        <dbReference type="ARBA" id="ARBA00023014"/>
    </source>
</evidence>
<evidence type="ECO:0000256" key="6">
    <source>
        <dbReference type="ARBA" id="ARBA00034078"/>
    </source>
</evidence>
<evidence type="ECO:0000259" key="7">
    <source>
        <dbReference type="PROSITE" id="PS51085"/>
    </source>
</evidence>
<dbReference type="GO" id="GO:0046872">
    <property type="term" value="F:metal ion binding"/>
    <property type="evidence" value="ECO:0007669"/>
    <property type="project" value="UniProtKB-KW"/>
</dbReference>
<dbReference type="GO" id="GO:0140647">
    <property type="term" value="P:P450-containing electron transport chain"/>
    <property type="evidence" value="ECO:0007669"/>
    <property type="project" value="InterPro"/>
</dbReference>
<dbReference type="EMBL" id="SMAI01000015">
    <property type="protein sequence ID" value="TCT02038.1"/>
    <property type="molecule type" value="Genomic_DNA"/>
</dbReference>
<dbReference type="InterPro" id="IPR018298">
    <property type="entry name" value="Adrenodoxin_Fe-S_BS"/>
</dbReference>
<comment type="caution">
    <text evidence="8">The sequence shown here is derived from an EMBL/GenBank/DDBJ whole genome shotgun (WGS) entry which is preliminary data.</text>
</comment>
<evidence type="ECO:0000256" key="2">
    <source>
        <dbReference type="ARBA" id="ARBA00022714"/>
    </source>
</evidence>
<comment type="cofactor">
    <cofactor evidence="6">
        <name>[2Fe-2S] cluster</name>
        <dbReference type="ChEBI" id="CHEBI:190135"/>
    </cofactor>
</comment>
<accession>A0A4V2UX44</accession>
<dbReference type="InterPro" id="IPR012675">
    <property type="entry name" value="Beta-grasp_dom_sf"/>
</dbReference>
<comment type="similarity">
    <text evidence="1">Belongs to the adrenodoxin/putidaredoxin family.</text>
</comment>
<proteinExistence type="inferred from homology"/>
<sequence>MPRITYIQPDGTEQCVEVADGVSVMHAALASGVSGILAECGGAASCATCHVYVDAAFSERVGPCGEDEDAMLDCTASARTSLSRLSCQIEMSDELDGLIVHLPEAQA</sequence>
<keyword evidence="5" id="KW-0411">Iron-sulfur</keyword>
<dbReference type="GO" id="GO:0009055">
    <property type="term" value="F:electron transfer activity"/>
    <property type="evidence" value="ECO:0007669"/>
    <property type="project" value="TreeGrafter"/>
</dbReference>
<evidence type="ECO:0000256" key="4">
    <source>
        <dbReference type="ARBA" id="ARBA00023004"/>
    </source>
</evidence>
<dbReference type="PROSITE" id="PS51085">
    <property type="entry name" value="2FE2S_FER_2"/>
    <property type="match status" value="1"/>
</dbReference>
<dbReference type="PANTHER" id="PTHR23426">
    <property type="entry name" value="FERREDOXIN/ADRENODOXIN"/>
    <property type="match status" value="1"/>
</dbReference>
<dbReference type="OrthoDB" id="9799640at2"/>
<dbReference type="GO" id="GO:0005829">
    <property type="term" value="C:cytosol"/>
    <property type="evidence" value="ECO:0007669"/>
    <property type="project" value="TreeGrafter"/>
</dbReference>
<dbReference type="PROSITE" id="PS00814">
    <property type="entry name" value="ADX"/>
    <property type="match status" value="1"/>
</dbReference>
<dbReference type="CDD" id="cd00207">
    <property type="entry name" value="fer2"/>
    <property type="match status" value="1"/>
</dbReference>
<name>A0A4V2UX44_9HYPH</name>
<dbReference type="Proteomes" id="UP000294664">
    <property type="component" value="Unassembled WGS sequence"/>
</dbReference>
<dbReference type="Gene3D" id="3.10.20.30">
    <property type="match status" value="1"/>
</dbReference>
<dbReference type="AlphaFoldDB" id="A0A4V2UX44"/>
<organism evidence="8 9">
    <name type="scientific">Aquabacter spiritensis</name>
    <dbReference type="NCBI Taxonomy" id="933073"/>
    <lineage>
        <taxon>Bacteria</taxon>
        <taxon>Pseudomonadati</taxon>
        <taxon>Pseudomonadota</taxon>
        <taxon>Alphaproteobacteria</taxon>
        <taxon>Hyphomicrobiales</taxon>
        <taxon>Xanthobacteraceae</taxon>
        <taxon>Aquabacter</taxon>
    </lineage>
</organism>
<evidence type="ECO:0000313" key="9">
    <source>
        <dbReference type="Proteomes" id="UP000294664"/>
    </source>
</evidence>
<dbReference type="SUPFAM" id="SSF54292">
    <property type="entry name" value="2Fe-2S ferredoxin-like"/>
    <property type="match status" value="1"/>
</dbReference>
<dbReference type="InterPro" id="IPR001055">
    <property type="entry name" value="Adrenodoxin-like"/>
</dbReference>
<evidence type="ECO:0000313" key="8">
    <source>
        <dbReference type="EMBL" id="TCT02038.1"/>
    </source>
</evidence>